<proteinExistence type="predicted"/>
<keyword evidence="2" id="KW-1185">Reference proteome</keyword>
<comment type="caution">
    <text evidence="1">The sequence shown here is derived from an EMBL/GenBank/DDBJ whole genome shotgun (WGS) entry which is preliminary data.</text>
</comment>
<accession>A0ABD0L4A5</accession>
<evidence type="ECO:0000313" key="1">
    <source>
        <dbReference type="EMBL" id="KAK7493944.1"/>
    </source>
</evidence>
<reference evidence="1 2" key="1">
    <citation type="journal article" date="2023" name="Sci. Data">
        <title>Genome assembly of the Korean intertidal mud-creeper Batillaria attramentaria.</title>
        <authorList>
            <person name="Patra A.K."/>
            <person name="Ho P.T."/>
            <person name="Jun S."/>
            <person name="Lee S.J."/>
            <person name="Kim Y."/>
            <person name="Won Y.J."/>
        </authorList>
    </citation>
    <scope>NUCLEOTIDE SEQUENCE [LARGE SCALE GENOMIC DNA]</scope>
    <source>
        <strain evidence="1">Wonlab-2016</strain>
    </source>
</reference>
<evidence type="ECO:0000313" key="2">
    <source>
        <dbReference type="Proteomes" id="UP001519460"/>
    </source>
</evidence>
<sequence length="134" mass="14834">MCCTCRVPARMKTVFFPPVCSCTGAQRWLPHEGRSPLCPNNHLQEGGRCIILPLFPSPGLPSSQSTFLLLQAPSLSRELPENLTHAYERSFFSNLIYDTYIDTSREKTNTLAVNLNACILSLCQCSAVQAGTRL</sequence>
<gene>
    <name evidence="1" type="ORF">BaRGS_00014826</name>
</gene>
<name>A0ABD0L4A5_9CAEN</name>
<dbReference type="AlphaFoldDB" id="A0ABD0L4A5"/>
<dbReference type="EMBL" id="JACVVK020000088">
    <property type="protein sequence ID" value="KAK7493944.1"/>
    <property type="molecule type" value="Genomic_DNA"/>
</dbReference>
<protein>
    <submittedName>
        <fullName evidence="1">Uncharacterized protein</fullName>
    </submittedName>
</protein>
<organism evidence="1 2">
    <name type="scientific">Batillaria attramentaria</name>
    <dbReference type="NCBI Taxonomy" id="370345"/>
    <lineage>
        <taxon>Eukaryota</taxon>
        <taxon>Metazoa</taxon>
        <taxon>Spiralia</taxon>
        <taxon>Lophotrochozoa</taxon>
        <taxon>Mollusca</taxon>
        <taxon>Gastropoda</taxon>
        <taxon>Caenogastropoda</taxon>
        <taxon>Sorbeoconcha</taxon>
        <taxon>Cerithioidea</taxon>
        <taxon>Batillariidae</taxon>
        <taxon>Batillaria</taxon>
    </lineage>
</organism>
<dbReference type="Proteomes" id="UP001519460">
    <property type="component" value="Unassembled WGS sequence"/>
</dbReference>